<organism evidence="3 5">
    <name type="scientific">Flavobacterium gawalongense</name>
    <dbReference type="NCBI Taxonomy" id="2594432"/>
    <lineage>
        <taxon>Bacteria</taxon>
        <taxon>Pseudomonadati</taxon>
        <taxon>Bacteroidota</taxon>
        <taxon>Flavobacteriia</taxon>
        <taxon>Flavobacteriales</taxon>
        <taxon>Flavobacteriaceae</taxon>
        <taxon>Flavobacterium</taxon>
    </lineage>
</organism>
<sequence>MDKVRVIIRLPKFEIYQNENTKEWYWRIKVGSDIVASSSEGYKNHSECLKNVTSVEKHIKYLRENDLIK</sequence>
<dbReference type="Proteomes" id="UP000318528">
    <property type="component" value="Unassembled WGS sequence"/>
</dbReference>
<dbReference type="EMBL" id="VJZN01000020">
    <property type="protein sequence ID" value="TRX05055.1"/>
    <property type="molecule type" value="Genomic_DNA"/>
</dbReference>
<dbReference type="Proteomes" id="UP000318669">
    <property type="component" value="Unassembled WGS sequence"/>
</dbReference>
<keyword evidence="4" id="KW-1185">Reference proteome</keyword>
<dbReference type="SUPFAM" id="SSF160113">
    <property type="entry name" value="YegP-like"/>
    <property type="match status" value="1"/>
</dbReference>
<name>A0A553BL47_9FLAO</name>
<dbReference type="RefSeq" id="WP_143387935.1">
    <property type="nucleotide sequence ID" value="NZ_VJZL01000017.1"/>
</dbReference>
<reference evidence="4 5" key="1">
    <citation type="submission" date="2019-07" db="EMBL/GenBank/DDBJ databases">
        <title>Novel species of Flavobacterium.</title>
        <authorList>
            <person name="Liu Q."/>
            <person name="Xin Y.-H."/>
        </authorList>
    </citation>
    <scope>NUCLEOTIDE SEQUENCE [LARGE SCALE GENOMIC DNA]</scope>
    <source>
        <strain evidence="2 4">GSP39</strain>
        <strain evidence="3 5">GSR22</strain>
    </source>
</reference>
<protein>
    <submittedName>
        <fullName evidence="3">DUF1508 domain-containing protein</fullName>
    </submittedName>
</protein>
<proteinExistence type="predicted"/>
<comment type="caution">
    <text evidence="3">The sequence shown here is derived from an EMBL/GenBank/DDBJ whole genome shotgun (WGS) entry which is preliminary data.</text>
</comment>
<dbReference type="Gene3D" id="3.30.160.160">
    <property type="entry name" value="YegP-like"/>
    <property type="match status" value="1"/>
</dbReference>
<dbReference type="AlphaFoldDB" id="A0A553BL47"/>
<dbReference type="InterPro" id="IPR036913">
    <property type="entry name" value="YegP-like_sf"/>
</dbReference>
<gene>
    <name evidence="3" type="ORF">FNW11_10560</name>
    <name evidence="2" type="ORF">FNW12_12135</name>
</gene>
<evidence type="ECO:0000313" key="3">
    <source>
        <dbReference type="EMBL" id="TRX08973.1"/>
    </source>
</evidence>
<evidence type="ECO:0000313" key="4">
    <source>
        <dbReference type="Proteomes" id="UP000318528"/>
    </source>
</evidence>
<dbReference type="EMBL" id="VJZL01000017">
    <property type="protein sequence ID" value="TRX08973.1"/>
    <property type="molecule type" value="Genomic_DNA"/>
</dbReference>
<accession>A0A553BL47</accession>
<dbReference type="InterPro" id="IPR010879">
    <property type="entry name" value="DUF1508"/>
</dbReference>
<evidence type="ECO:0000313" key="5">
    <source>
        <dbReference type="Proteomes" id="UP000318669"/>
    </source>
</evidence>
<feature type="domain" description="DUF1508" evidence="1">
    <location>
        <begin position="22"/>
        <end position="58"/>
    </location>
</feature>
<dbReference type="Pfam" id="PF07411">
    <property type="entry name" value="DUF1508"/>
    <property type="match status" value="1"/>
</dbReference>
<evidence type="ECO:0000313" key="2">
    <source>
        <dbReference type="EMBL" id="TRX05055.1"/>
    </source>
</evidence>
<evidence type="ECO:0000259" key="1">
    <source>
        <dbReference type="Pfam" id="PF07411"/>
    </source>
</evidence>